<dbReference type="RefSeq" id="WP_021708945.1">
    <property type="nucleotide sequence ID" value="NZ_BAOB01000011.1"/>
</dbReference>
<organism evidence="1 2">
    <name type="scientific">Vibrio azureus NBRC 104587</name>
    <dbReference type="NCBI Taxonomy" id="1219077"/>
    <lineage>
        <taxon>Bacteria</taxon>
        <taxon>Pseudomonadati</taxon>
        <taxon>Pseudomonadota</taxon>
        <taxon>Gammaproteobacteria</taxon>
        <taxon>Vibrionales</taxon>
        <taxon>Vibrionaceae</taxon>
        <taxon>Vibrio</taxon>
    </lineage>
</organism>
<dbReference type="EMBL" id="BATL01000020">
    <property type="protein sequence ID" value="GAD75184.1"/>
    <property type="molecule type" value="Genomic_DNA"/>
</dbReference>
<protein>
    <recommendedName>
        <fullName evidence="3">DUF3135 domain-containing protein</fullName>
    </recommendedName>
</protein>
<dbReference type="AlphaFoldDB" id="U3C0Z5"/>
<gene>
    <name evidence="1" type="ORF">VAZ01S_020_00600</name>
</gene>
<evidence type="ECO:0000313" key="1">
    <source>
        <dbReference type="EMBL" id="GAD75184.1"/>
    </source>
</evidence>
<sequence>MSEPIQLPPFDELVKMAEQDPVAFEQFRHDMANKAIAGASERMQPRLRAQQSHIDQVISHCKNPNHTNVVLMNELSKQMVKFREALMGETHSDQQAEIIELNGFKSE</sequence>
<name>U3C0Z5_9VIBR</name>
<evidence type="ECO:0000313" key="2">
    <source>
        <dbReference type="Proteomes" id="UP000016567"/>
    </source>
</evidence>
<accession>U3C0Z5</accession>
<keyword evidence="2" id="KW-1185">Reference proteome</keyword>
<dbReference type="InterPro" id="IPR021482">
    <property type="entry name" value="DUF3135"/>
</dbReference>
<dbReference type="Pfam" id="PF11333">
    <property type="entry name" value="DUF3135"/>
    <property type="match status" value="1"/>
</dbReference>
<reference evidence="1 2" key="1">
    <citation type="submission" date="2013-09" db="EMBL/GenBank/DDBJ databases">
        <title>Whole genome shotgun sequence of Vibrio azureus NBRC 104587.</title>
        <authorList>
            <person name="Isaki S."/>
            <person name="Hosoyama A."/>
            <person name="Numata M."/>
            <person name="Hashimoto M."/>
            <person name="Hosoyama Y."/>
            <person name="Tsuchikane K."/>
            <person name="Noguchi M."/>
            <person name="Hirakata S."/>
            <person name="Ichikawa N."/>
            <person name="Ohji S."/>
            <person name="Yamazoe A."/>
            <person name="Fujita N."/>
        </authorList>
    </citation>
    <scope>NUCLEOTIDE SEQUENCE [LARGE SCALE GENOMIC DNA]</scope>
    <source>
        <strain evidence="1 2">NBRC 104587</strain>
    </source>
</reference>
<proteinExistence type="predicted"/>
<comment type="caution">
    <text evidence="1">The sequence shown here is derived from an EMBL/GenBank/DDBJ whole genome shotgun (WGS) entry which is preliminary data.</text>
</comment>
<dbReference type="eggNOG" id="ENOG5033EY0">
    <property type="taxonomic scope" value="Bacteria"/>
</dbReference>
<dbReference type="Proteomes" id="UP000016567">
    <property type="component" value="Unassembled WGS sequence"/>
</dbReference>
<evidence type="ECO:0008006" key="3">
    <source>
        <dbReference type="Google" id="ProtNLM"/>
    </source>
</evidence>
<dbReference type="OrthoDB" id="5917239at2"/>